<protein>
    <submittedName>
        <fullName evidence="1">Uncharacterized protein</fullName>
    </submittedName>
</protein>
<proteinExistence type="predicted"/>
<accession>A0A4C1ZPW7</accession>
<sequence length="122" mass="14186">MSNTKLFQALLKKCFTDRITRKREGFVDDTLRYAKSLYEELEISFEPPRRIRRRHIFGDRNVDVGLSYENQLERTMFTSVDRIENKVLFLFFRTARPERSPAPPALASAGGRGLTILELSTT</sequence>
<dbReference type="EMBL" id="BGZK01002045">
    <property type="protein sequence ID" value="GBP89940.1"/>
    <property type="molecule type" value="Genomic_DNA"/>
</dbReference>
<name>A0A4C1ZPW7_EUMVA</name>
<dbReference type="AlphaFoldDB" id="A0A4C1ZPW7"/>
<dbReference type="Proteomes" id="UP000299102">
    <property type="component" value="Unassembled WGS sequence"/>
</dbReference>
<comment type="caution">
    <text evidence="1">The sequence shown here is derived from an EMBL/GenBank/DDBJ whole genome shotgun (WGS) entry which is preliminary data.</text>
</comment>
<gene>
    <name evidence="1" type="ORF">EVAR_63767_1</name>
</gene>
<reference evidence="1 2" key="1">
    <citation type="journal article" date="2019" name="Commun. Biol.">
        <title>The bagworm genome reveals a unique fibroin gene that provides high tensile strength.</title>
        <authorList>
            <person name="Kono N."/>
            <person name="Nakamura H."/>
            <person name="Ohtoshi R."/>
            <person name="Tomita M."/>
            <person name="Numata K."/>
            <person name="Arakawa K."/>
        </authorList>
    </citation>
    <scope>NUCLEOTIDE SEQUENCE [LARGE SCALE GENOMIC DNA]</scope>
</reference>
<organism evidence="1 2">
    <name type="scientific">Eumeta variegata</name>
    <name type="common">Bagworm moth</name>
    <name type="synonym">Eumeta japonica</name>
    <dbReference type="NCBI Taxonomy" id="151549"/>
    <lineage>
        <taxon>Eukaryota</taxon>
        <taxon>Metazoa</taxon>
        <taxon>Ecdysozoa</taxon>
        <taxon>Arthropoda</taxon>
        <taxon>Hexapoda</taxon>
        <taxon>Insecta</taxon>
        <taxon>Pterygota</taxon>
        <taxon>Neoptera</taxon>
        <taxon>Endopterygota</taxon>
        <taxon>Lepidoptera</taxon>
        <taxon>Glossata</taxon>
        <taxon>Ditrysia</taxon>
        <taxon>Tineoidea</taxon>
        <taxon>Psychidae</taxon>
        <taxon>Oiketicinae</taxon>
        <taxon>Eumeta</taxon>
    </lineage>
</organism>
<evidence type="ECO:0000313" key="1">
    <source>
        <dbReference type="EMBL" id="GBP89940.1"/>
    </source>
</evidence>
<evidence type="ECO:0000313" key="2">
    <source>
        <dbReference type="Proteomes" id="UP000299102"/>
    </source>
</evidence>
<keyword evidence="2" id="KW-1185">Reference proteome</keyword>